<evidence type="ECO:0000256" key="3">
    <source>
        <dbReference type="SAM" id="MobiDB-lite"/>
    </source>
</evidence>
<feature type="compositionally biased region" description="Acidic residues" evidence="3">
    <location>
        <begin position="250"/>
        <end position="259"/>
    </location>
</feature>
<feature type="region of interest" description="Disordered" evidence="3">
    <location>
        <begin position="373"/>
        <end position="418"/>
    </location>
</feature>
<dbReference type="PANTHER" id="PTHR48025">
    <property type="entry name" value="OS02G0815200 PROTEIN"/>
    <property type="match status" value="1"/>
</dbReference>
<name>Q4UFE0_THEAN</name>
<dbReference type="KEGG" id="tan:TA15230"/>
<dbReference type="InterPro" id="IPR012677">
    <property type="entry name" value="Nucleotide-bd_a/b_plait_sf"/>
</dbReference>
<feature type="domain" description="RRM" evidence="4">
    <location>
        <begin position="421"/>
        <end position="498"/>
    </location>
</feature>
<organism evidence="5 6">
    <name type="scientific">Theileria annulata</name>
    <dbReference type="NCBI Taxonomy" id="5874"/>
    <lineage>
        <taxon>Eukaryota</taxon>
        <taxon>Sar</taxon>
        <taxon>Alveolata</taxon>
        <taxon>Apicomplexa</taxon>
        <taxon>Aconoidasida</taxon>
        <taxon>Piroplasmida</taxon>
        <taxon>Theileriidae</taxon>
        <taxon>Theileria</taxon>
    </lineage>
</organism>
<dbReference type="Pfam" id="PF00076">
    <property type="entry name" value="RRM_1"/>
    <property type="match status" value="2"/>
</dbReference>
<accession>Q4UFE0</accession>
<evidence type="ECO:0000313" key="6">
    <source>
        <dbReference type="Proteomes" id="UP000001950"/>
    </source>
</evidence>
<gene>
    <name evidence="5" type="ORF">TA15230</name>
</gene>
<dbReference type="OrthoDB" id="439808at2759"/>
<feature type="region of interest" description="Disordered" evidence="3">
    <location>
        <begin position="498"/>
        <end position="560"/>
    </location>
</feature>
<dbReference type="CDD" id="cd00590">
    <property type="entry name" value="RRM_SF"/>
    <property type="match status" value="1"/>
</dbReference>
<keyword evidence="1 2" id="KW-0694">RNA-binding</keyword>
<feature type="compositionally biased region" description="Low complexity" evidence="3">
    <location>
        <begin position="107"/>
        <end position="118"/>
    </location>
</feature>
<keyword evidence="6" id="KW-1185">Reference proteome</keyword>
<dbReference type="SMART" id="SM00360">
    <property type="entry name" value="RRM"/>
    <property type="match status" value="2"/>
</dbReference>
<feature type="compositionally biased region" description="Polar residues" evidence="3">
    <location>
        <begin position="538"/>
        <end position="547"/>
    </location>
</feature>
<feature type="compositionally biased region" description="Basic and acidic residues" evidence="3">
    <location>
        <begin position="59"/>
        <end position="76"/>
    </location>
</feature>
<dbReference type="AlphaFoldDB" id="Q4UFE0"/>
<evidence type="ECO:0000256" key="1">
    <source>
        <dbReference type="ARBA" id="ARBA00022884"/>
    </source>
</evidence>
<feature type="compositionally biased region" description="Basic and acidic residues" evidence="3">
    <location>
        <begin position="144"/>
        <end position="164"/>
    </location>
</feature>
<dbReference type="PROSITE" id="PS50102">
    <property type="entry name" value="RRM"/>
    <property type="match status" value="2"/>
</dbReference>
<feature type="region of interest" description="Disordered" evidence="3">
    <location>
        <begin position="1"/>
        <end position="271"/>
    </location>
</feature>
<feature type="compositionally biased region" description="Basic and acidic residues" evidence="3">
    <location>
        <begin position="31"/>
        <end position="44"/>
    </location>
</feature>
<feature type="compositionally biased region" description="Basic and acidic residues" evidence="3">
    <location>
        <begin position="261"/>
        <end position="271"/>
    </location>
</feature>
<feature type="compositionally biased region" description="Low complexity" evidence="3">
    <location>
        <begin position="387"/>
        <end position="414"/>
    </location>
</feature>
<dbReference type="InterPro" id="IPR000504">
    <property type="entry name" value="RRM_dom"/>
</dbReference>
<dbReference type="STRING" id="5874.Q4UFE0"/>
<dbReference type="InterPro" id="IPR035979">
    <property type="entry name" value="RBD_domain_sf"/>
</dbReference>
<dbReference type="Gene3D" id="3.30.70.330">
    <property type="match status" value="2"/>
</dbReference>
<dbReference type="GeneID" id="3861665"/>
<proteinExistence type="predicted"/>
<dbReference type="PANTHER" id="PTHR48025:SF1">
    <property type="entry name" value="RRM DOMAIN-CONTAINING PROTEIN"/>
    <property type="match status" value="1"/>
</dbReference>
<feature type="compositionally biased region" description="Basic and acidic residues" evidence="3">
    <location>
        <begin position="172"/>
        <end position="188"/>
    </location>
</feature>
<reference evidence="5 6" key="1">
    <citation type="journal article" date="2005" name="Science">
        <title>Genome of the host-cell transforming parasite Theileria annulata compared with T. parva.</title>
        <authorList>
            <person name="Pain A."/>
            <person name="Renauld H."/>
            <person name="Berriman M."/>
            <person name="Murphy L."/>
            <person name="Yeats C.A."/>
            <person name="Weir W."/>
            <person name="Kerhornou A."/>
            <person name="Aslett M."/>
            <person name="Bishop R."/>
            <person name="Bouchier C."/>
            <person name="Cochet M."/>
            <person name="Coulson R.M.R."/>
            <person name="Cronin A."/>
            <person name="de Villiers E.P."/>
            <person name="Fraser A."/>
            <person name="Fosker N."/>
            <person name="Gardner M."/>
            <person name="Goble A."/>
            <person name="Griffiths-Jones S."/>
            <person name="Harris D.E."/>
            <person name="Katzer F."/>
            <person name="Larke N."/>
            <person name="Lord A."/>
            <person name="Maser P."/>
            <person name="McKellar S."/>
            <person name="Mooney P."/>
            <person name="Morton F."/>
            <person name="Nene V."/>
            <person name="O'Neil S."/>
            <person name="Price C."/>
            <person name="Quail M.A."/>
            <person name="Rabbinowitsch E."/>
            <person name="Rawlings N.D."/>
            <person name="Rutter S."/>
            <person name="Saunders D."/>
            <person name="Seeger K."/>
            <person name="Shah T."/>
            <person name="Squares R."/>
            <person name="Squares S."/>
            <person name="Tivey A."/>
            <person name="Walker A.R."/>
            <person name="Woodward J."/>
            <person name="Dobbelaere D.A.E."/>
            <person name="Langsley G."/>
            <person name="Rajandream M.A."/>
            <person name="McKeever D."/>
            <person name="Shiels B."/>
            <person name="Tait A."/>
            <person name="Barrell B.G."/>
            <person name="Hall N."/>
        </authorList>
    </citation>
    <scope>NUCLEOTIDE SEQUENCE [LARGE SCALE GENOMIC DNA]</scope>
    <source>
        <strain evidence="6">Ankara</strain>
    </source>
</reference>
<dbReference type="EMBL" id="CR940348">
    <property type="protein sequence ID" value="CAI74176.1"/>
    <property type="molecule type" value="Genomic_DNA"/>
</dbReference>
<feature type="compositionally biased region" description="Acidic residues" evidence="3">
    <location>
        <begin position="225"/>
        <end position="237"/>
    </location>
</feature>
<dbReference type="Proteomes" id="UP000001950">
    <property type="component" value="Chromosome 2"/>
</dbReference>
<feature type="compositionally biased region" description="Polar residues" evidence="3">
    <location>
        <begin position="515"/>
        <end position="531"/>
    </location>
</feature>
<dbReference type="InParanoid" id="Q4UFE0"/>
<feature type="compositionally biased region" description="Basic and acidic residues" evidence="3">
    <location>
        <begin position="195"/>
        <end position="212"/>
    </location>
</feature>
<feature type="compositionally biased region" description="Basic and acidic residues" evidence="3">
    <location>
        <begin position="91"/>
        <end position="106"/>
    </location>
</feature>
<protein>
    <submittedName>
        <fullName evidence="5">Nucleolar, RNA-binding protein, putative</fullName>
    </submittedName>
</protein>
<dbReference type="OMA" id="EIRIVMN"/>
<dbReference type="GO" id="GO:0003729">
    <property type="term" value="F:mRNA binding"/>
    <property type="evidence" value="ECO:0007669"/>
    <property type="project" value="TreeGrafter"/>
</dbReference>
<dbReference type="eggNOG" id="KOG0118">
    <property type="taxonomic scope" value="Eukaryota"/>
</dbReference>
<dbReference type="GO" id="GO:0005634">
    <property type="term" value="C:nucleus"/>
    <property type="evidence" value="ECO:0007669"/>
    <property type="project" value="TreeGrafter"/>
</dbReference>
<sequence>MSQESGEIYTDSSSTSSDDDSISELLPIKNPKHDPNDVKDERSSESPNKLTKSKGSEPAAKEVSKAVDKLIERNLEIDDSSDDEDSEDELEVKSELFGDLGSKVKETVSSNTKSVSNSQETNEKSQTPKRKRNKSKTTTTDTSKNVKEEQKAEEQKKEESEPKPKKPRKPKTKTEKSVEVKEEMKKLSNEQVFKSLKDKIDDIPLGELKSKLLTDSSSESSDSPLSEESDESDDESPITEPQTTNRHDGDEDVSDDNYLVEEPKKRKSEEINGFKSGEQFINKERLKKTFKTKLDIPEGCEIYCGNLPVESTEEELREFFEECGKITRVNKLNGKGIAFITFANEESAKKALDYNNSPYKGQNLSINITVKKGPKSQKFGSNRRTNFHSSGSNSGNFGSNSGTFGTSGPSGSRSAPTEATNEICIRNLNFNSSEEGLRELFSECGQVTRCYVPKFQDTGKPMGIGFISFTTVEAAKRAVEYDNTDIDGRTVSIQFALPRGGRSSRGRATKGRFTTGMNKSSTFSRSFGQNKPNRDDNLNGTINPSSEQDNKPKSIIFDDD</sequence>
<feature type="compositionally biased region" description="Acidic residues" evidence="3">
    <location>
        <begin position="77"/>
        <end position="90"/>
    </location>
</feature>
<dbReference type="SUPFAM" id="SSF54928">
    <property type="entry name" value="RNA-binding domain, RBD"/>
    <property type="match status" value="2"/>
</dbReference>
<dbReference type="InterPro" id="IPR050502">
    <property type="entry name" value="Euk_RNA-bind_prot"/>
</dbReference>
<evidence type="ECO:0000259" key="4">
    <source>
        <dbReference type="PROSITE" id="PS50102"/>
    </source>
</evidence>
<feature type="domain" description="RRM" evidence="4">
    <location>
        <begin position="300"/>
        <end position="371"/>
    </location>
</feature>
<dbReference type="VEuPathDB" id="PiroplasmaDB:TA15230"/>
<evidence type="ECO:0000313" key="5">
    <source>
        <dbReference type="EMBL" id="CAI74176.1"/>
    </source>
</evidence>
<feature type="compositionally biased region" description="Low complexity" evidence="3">
    <location>
        <begin position="213"/>
        <end position="224"/>
    </location>
</feature>
<evidence type="ECO:0000256" key="2">
    <source>
        <dbReference type="PROSITE-ProRule" id="PRU00176"/>
    </source>
</evidence>
<dbReference type="RefSeq" id="XP_951908.1">
    <property type="nucleotide sequence ID" value="XM_946815.1"/>
</dbReference>